<dbReference type="EMBL" id="CAMXCT010002914">
    <property type="protein sequence ID" value="CAI4001337.1"/>
    <property type="molecule type" value="Genomic_DNA"/>
</dbReference>
<evidence type="ECO:0000256" key="1">
    <source>
        <dbReference type="SAM" id="MobiDB-lite"/>
    </source>
</evidence>
<dbReference type="EMBL" id="CAMXCT020002914">
    <property type="protein sequence ID" value="CAL1154712.1"/>
    <property type="molecule type" value="Genomic_DNA"/>
</dbReference>
<feature type="compositionally biased region" description="Basic residues" evidence="1">
    <location>
        <begin position="143"/>
        <end position="153"/>
    </location>
</feature>
<comment type="caution">
    <text evidence="2">The sequence shown here is derived from an EMBL/GenBank/DDBJ whole genome shotgun (WGS) entry which is preliminary data.</text>
</comment>
<evidence type="ECO:0000313" key="2">
    <source>
        <dbReference type="EMBL" id="CAI4001337.1"/>
    </source>
</evidence>
<reference evidence="3" key="2">
    <citation type="submission" date="2024-04" db="EMBL/GenBank/DDBJ databases">
        <authorList>
            <person name="Chen Y."/>
            <person name="Shah S."/>
            <person name="Dougan E. K."/>
            <person name="Thang M."/>
            <person name="Chan C."/>
        </authorList>
    </citation>
    <scope>NUCLEOTIDE SEQUENCE [LARGE SCALE GENOMIC DNA]</scope>
</reference>
<protein>
    <submittedName>
        <fullName evidence="2">Uncharacterized protein</fullName>
    </submittedName>
</protein>
<organism evidence="2">
    <name type="scientific">Cladocopium goreaui</name>
    <dbReference type="NCBI Taxonomy" id="2562237"/>
    <lineage>
        <taxon>Eukaryota</taxon>
        <taxon>Sar</taxon>
        <taxon>Alveolata</taxon>
        <taxon>Dinophyceae</taxon>
        <taxon>Suessiales</taxon>
        <taxon>Symbiodiniaceae</taxon>
        <taxon>Cladocopium</taxon>
    </lineage>
</organism>
<reference evidence="2" key="1">
    <citation type="submission" date="2022-10" db="EMBL/GenBank/DDBJ databases">
        <authorList>
            <person name="Chen Y."/>
            <person name="Dougan E. K."/>
            <person name="Chan C."/>
            <person name="Rhodes N."/>
            <person name="Thang M."/>
        </authorList>
    </citation>
    <scope>NUCLEOTIDE SEQUENCE</scope>
</reference>
<name>A0A9P1D2D4_9DINO</name>
<proteinExistence type="predicted"/>
<evidence type="ECO:0000313" key="4">
    <source>
        <dbReference type="Proteomes" id="UP001152797"/>
    </source>
</evidence>
<dbReference type="Proteomes" id="UP001152797">
    <property type="component" value="Unassembled WGS sequence"/>
</dbReference>
<feature type="compositionally biased region" description="Polar residues" evidence="1">
    <location>
        <begin position="246"/>
        <end position="256"/>
    </location>
</feature>
<feature type="region of interest" description="Disordered" evidence="1">
    <location>
        <begin position="235"/>
        <end position="256"/>
    </location>
</feature>
<gene>
    <name evidence="2" type="ORF">C1SCF055_LOCUS27391</name>
</gene>
<evidence type="ECO:0000313" key="3">
    <source>
        <dbReference type="EMBL" id="CAL1154712.1"/>
    </source>
</evidence>
<sequence length="304" mass="34559">MTHTEEQRQRHAPTLPPMLEVDIGDAVAFRHKQKWELGWITSVWRTFAAKSGGGQLVARALARGNLHAARVVCASLDSSDDKVYRCSRESPSFIISYECLGLKMNADVTKGVDGIKMKLDEASARAMVDLSESPPEDHDKMVKKSQPVKRGKKYIPPTTENFKRSKKGFQLMVQELRKALEDQAKRMPSKSLLNTDKTKVAYKHQSQKGTIDMRTLLKKAPLFWTPSSLARANEQSLPSRCRAGTRPSSRALKSTRPSRCMRWWHSSPCSNQLLCIPMCRTMMPKMKRMRRTKTMPKRGRISEN</sequence>
<dbReference type="EMBL" id="CAMXCT030002914">
    <property type="protein sequence ID" value="CAL4788649.1"/>
    <property type="molecule type" value="Genomic_DNA"/>
</dbReference>
<accession>A0A9P1D2D4</accession>
<keyword evidence="4" id="KW-1185">Reference proteome</keyword>
<feature type="region of interest" description="Disordered" evidence="1">
    <location>
        <begin position="131"/>
        <end position="159"/>
    </location>
</feature>
<dbReference type="AlphaFoldDB" id="A0A9P1D2D4"/>